<evidence type="ECO:0000313" key="1">
    <source>
        <dbReference type="EMBL" id="QNO53609.1"/>
    </source>
</evidence>
<name>A0A7G9Z025_9EURY</name>
<organism evidence="1">
    <name type="scientific">Candidatus Methanophagaceae archaeon ANME-1 ERB6</name>
    <dbReference type="NCBI Taxonomy" id="2759912"/>
    <lineage>
        <taxon>Archaea</taxon>
        <taxon>Methanobacteriati</taxon>
        <taxon>Methanobacteriota</taxon>
        <taxon>Stenosarchaea group</taxon>
        <taxon>Methanomicrobia</taxon>
        <taxon>Candidatus Methanophagales</taxon>
        <taxon>Candidatus Methanophagaceae</taxon>
    </lineage>
</organism>
<sequence>MLPSILKHRKFIKNYEVKRFRVAGDSSEIVIAVEFVDGSMLYARDYTFGKERKYSYHWQKGDELLIRWDNAPHWKQLQTYPHHKHISSEKNIQESKEHNLDAIMNFIVKKLGKRTH</sequence>
<accession>A0A7G9Z025</accession>
<dbReference type="InterPro" id="IPR045397">
    <property type="entry name" value="TumE-like"/>
</dbReference>
<dbReference type="Pfam" id="PF20126">
    <property type="entry name" value="TumE"/>
    <property type="match status" value="1"/>
</dbReference>
<dbReference type="EMBL" id="MT631547">
    <property type="protein sequence ID" value="QNO53609.1"/>
    <property type="molecule type" value="Genomic_DNA"/>
</dbReference>
<protein>
    <submittedName>
        <fullName evidence="1">Uncharacterized protein</fullName>
    </submittedName>
</protein>
<gene>
    <name evidence="1" type="ORF">NGENPBHE_00009</name>
</gene>
<proteinExistence type="predicted"/>
<dbReference type="AlphaFoldDB" id="A0A7G9Z025"/>
<reference evidence="1" key="1">
    <citation type="submission" date="2020-06" db="EMBL/GenBank/DDBJ databases">
        <title>Unique genomic features of the anaerobic methanotrophic archaea.</title>
        <authorList>
            <person name="Chadwick G.L."/>
            <person name="Skennerton C.T."/>
            <person name="Laso-Perez R."/>
            <person name="Leu A.O."/>
            <person name="Speth D.R."/>
            <person name="Yu H."/>
            <person name="Morgan-Lang C."/>
            <person name="Hatzenpichler R."/>
            <person name="Goudeau D."/>
            <person name="Malmstrom R."/>
            <person name="Brazelton W.J."/>
            <person name="Woyke T."/>
            <person name="Hallam S.J."/>
            <person name="Tyson G.W."/>
            <person name="Wegener G."/>
            <person name="Boetius A."/>
            <person name="Orphan V."/>
        </authorList>
    </citation>
    <scope>NUCLEOTIDE SEQUENCE</scope>
</reference>